<keyword evidence="6" id="KW-0456">Lyase</keyword>
<evidence type="ECO:0000256" key="9">
    <source>
        <dbReference type="ARBA" id="ARBA00064779"/>
    </source>
</evidence>
<dbReference type="InterPro" id="IPR036167">
    <property type="entry name" value="tRNA_intron_Endo_cat-like_sf"/>
</dbReference>
<dbReference type="NCBIfam" id="TIGR00324">
    <property type="entry name" value="endA"/>
    <property type="match status" value="1"/>
</dbReference>
<evidence type="ECO:0000256" key="6">
    <source>
        <dbReference type="ARBA" id="ARBA00023239"/>
    </source>
</evidence>
<evidence type="ECO:0000256" key="10">
    <source>
        <dbReference type="ARBA" id="ARBA00070643"/>
    </source>
</evidence>
<dbReference type="EC" id="4.6.1.16" evidence="3"/>
<dbReference type="GO" id="GO:0003676">
    <property type="term" value="F:nucleic acid binding"/>
    <property type="evidence" value="ECO:0007669"/>
    <property type="project" value="InterPro"/>
</dbReference>
<feature type="compositionally biased region" description="Acidic residues" evidence="14">
    <location>
        <begin position="1"/>
        <end position="12"/>
    </location>
</feature>
<proteinExistence type="inferred from homology"/>
<feature type="domain" description="TSEN34 N-terminal" evidence="16">
    <location>
        <begin position="132"/>
        <end position="200"/>
    </location>
</feature>
<feature type="compositionally biased region" description="Basic and acidic residues" evidence="14">
    <location>
        <begin position="293"/>
        <end position="307"/>
    </location>
</feature>
<feature type="region of interest" description="Disordered" evidence="14">
    <location>
        <begin position="1"/>
        <end position="51"/>
    </location>
</feature>
<comment type="subcellular location">
    <subcellularLocation>
        <location evidence="1">Nucleus</location>
        <location evidence="1">Nucleolus</location>
    </subcellularLocation>
</comment>
<keyword evidence="4" id="KW-0507">mRNA processing</keyword>
<keyword evidence="7" id="KW-0539">Nucleus</keyword>
<evidence type="ECO:0000256" key="7">
    <source>
        <dbReference type="ARBA" id="ARBA00023242"/>
    </source>
</evidence>
<dbReference type="InterPro" id="IPR006676">
    <property type="entry name" value="tRNA_splic"/>
</dbReference>
<evidence type="ECO:0000256" key="3">
    <source>
        <dbReference type="ARBA" id="ARBA00012573"/>
    </source>
</evidence>
<dbReference type="InterPro" id="IPR006677">
    <property type="entry name" value="tRNA_intron_Endonuc_cat-like"/>
</dbReference>
<evidence type="ECO:0000256" key="12">
    <source>
        <dbReference type="ARBA" id="ARBA00075884"/>
    </source>
</evidence>
<keyword evidence="5" id="KW-0819">tRNA processing</keyword>
<organism evidence="17 18">
    <name type="scientific">Candidula unifasciata</name>
    <dbReference type="NCBI Taxonomy" id="100452"/>
    <lineage>
        <taxon>Eukaryota</taxon>
        <taxon>Metazoa</taxon>
        <taxon>Spiralia</taxon>
        <taxon>Lophotrochozoa</taxon>
        <taxon>Mollusca</taxon>
        <taxon>Gastropoda</taxon>
        <taxon>Heterobranchia</taxon>
        <taxon>Euthyneura</taxon>
        <taxon>Panpulmonata</taxon>
        <taxon>Eupulmonata</taxon>
        <taxon>Stylommatophora</taxon>
        <taxon>Helicina</taxon>
        <taxon>Helicoidea</taxon>
        <taxon>Geomitridae</taxon>
        <taxon>Candidula</taxon>
    </lineage>
</organism>
<evidence type="ECO:0000259" key="15">
    <source>
        <dbReference type="Pfam" id="PF01974"/>
    </source>
</evidence>
<dbReference type="GO" id="GO:0000213">
    <property type="term" value="F:tRNA-intron lyase activity"/>
    <property type="evidence" value="ECO:0007669"/>
    <property type="project" value="UniProtKB-EC"/>
</dbReference>
<evidence type="ECO:0000256" key="5">
    <source>
        <dbReference type="ARBA" id="ARBA00022694"/>
    </source>
</evidence>
<evidence type="ECO:0000256" key="4">
    <source>
        <dbReference type="ARBA" id="ARBA00022664"/>
    </source>
</evidence>
<dbReference type="PANTHER" id="PTHR13070">
    <property type="entry name" value="TRNA-SPLICING ENDONUCLEASE SUBUNIT SEN34-RELATED"/>
    <property type="match status" value="1"/>
</dbReference>
<dbReference type="Gene3D" id="3.40.1350.10">
    <property type="match status" value="1"/>
</dbReference>
<dbReference type="GO" id="GO:0000379">
    <property type="term" value="P:tRNA-type intron splice site recognition and cleavage"/>
    <property type="evidence" value="ECO:0007669"/>
    <property type="project" value="TreeGrafter"/>
</dbReference>
<evidence type="ECO:0000259" key="16">
    <source>
        <dbReference type="Pfam" id="PF26577"/>
    </source>
</evidence>
<evidence type="ECO:0000313" key="18">
    <source>
        <dbReference type="Proteomes" id="UP000678393"/>
    </source>
</evidence>
<evidence type="ECO:0000256" key="13">
    <source>
        <dbReference type="ARBA" id="ARBA00076724"/>
    </source>
</evidence>
<evidence type="ECO:0000313" key="17">
    <source>
        <dbReference type="EMBL" id="CAG5124844.1"/>
    </source>
</evidence>
<dbReference type="GO" id="GO:0005730">
    <property type="term" value="C:nucleolus"/>
    <property type="evidence" value="ECO:0007669"/>
    <property type="project" value="UniProtKB-SubCell"/>
</dbReference>
<feature type="domain" description="tRNA intron endonuclease catalytic" evidence="15">
    <location>
        <begin position="362"/>
        <end position="443"/>
    </location>
</feature>
<dbReference type="EMBL" id="CAJHNH020001890">
    <property type="protein sequence ID" value="CAG5124844.1"/>
    <property type="molecule type" value="Genomic_DNA"/>
</dbReference>
<feature type="region of interest" description="Disordered" evidence="14">
    <location>
        <begin position="285"/>
        <end position="309"/>
    </location>
</feature>
<dbReference type="GO" id="GO:0006397">
    <property type="term" value="P:mRNA processing"/>
    <property type="evidence" value="ECO:0007669"/>
    <property type="project" value="UniProtKB-KW"/>
</dbReference>
<comment type="similarity">
    <text evidence="2">Belongs to the tRNA-intron endonuclease family.</text>
</comment>
<dbReference type="Pfam" id="PF01974">
    <property type="entry name" value="tRNA_int_endo"/>
    <property type="match status" value="1"/>
</dbReference>
<dbReference type="FunFam" id="3.40.1350.10:FF:000002">
    <property type="entry name" value="tRNA-splicing endonuclease subunit Sen34"/>
    <property type="match status" value="1"/>
</dbReference>
<comment type="catalytic activity">
    <reaction evidence="8">
        <text>pretRNA = a 3'-half-tRNA molecule with a 5'-OH end + a 5'-half-tRNA molecule with a 2',3'-cyclic phosphate end + an intron with a 2',3'-cyclic phosphate and a 5'-hydroxyl terminus.</text>
        <dbReference type="EC" id="4.6.1.16"/>
    </reaction>
</comment>
<accession>A0A8S3Z5W9</accession>
<sequence>MDEDISCIDEDMLLLNSPSPPSNHPAARASNSKSKKRKAISTPPKASTKKATLISPSVLGISDIDDELEIIEADNDEIEEITGINDVTVSSGSYLEDEEEDLDDEVDEGLFEFGESDEESDEDIGALLDGKINIFHCHGSFFVWNADDVLMLREECRIVGKLTGSLPRAPRQNSHLGIPLQLMPEEVKLLVDIEAAVVVTEEPPSEKVLGIREAAIQNVRATNLKIQQQLFKETRQEDVKKRMNDIIAGKKAKKQKPKKGATNIEVATNAADVKLDSRNVVEKQMKTASGQDDNDHVTEEKDSENKTEYVGGDDLTVDDIISETADTSEKHCLVQIFTENPWKRTIRPYFDWAYPSTEREVLRYHVFKDLWGKGFFLTSGVKFGGDFLVYPGDPARYHSHYIAVCKSQAEALPSLDIITYGRQASNVRKTALLCSLDRSKKVFYISLQWTGMS</sequence>
<dbReference type="InterPro" id="IPR011856">
    <property type="entry name" value="tRNA_endonuc-like_dom_sf"/>
</dbReference>
<evidence type="ECO:0000256" key="8">
    <source>
        <dbReference type="ARBA" id="ARBA00034031"/>
    </source>
</evidence>
<evidence type="ECO:0000256" key="2">
    <source>
        <dbReference type="ARBA" id="ARBA00008078"/>
    </source>
</evidence>
<dbReference type="Proteomes" id="UP000678393">
    <property type="component" value="Unassembled WGS sequence"/>
</dbReference>
<dbReference type="AlphaFoldDB" id="A0A8S3Z5W9"/>
<dbReference type="PANTHER" id="PTHR13070:SF0">
    <property type="entry name" value="TRNA-SPLICING ENDONUCLEASE SUBUNIT SEN34"/>
    <property type="match status" value="1"/>
</dbReference>
<dbReference type="Pfam" id="PF26577">
    <property type="entry name" value="TSEN34_N"/>
    <property type="match status" value="1"/>
</dbReference>
<protein>
    <recommendedName>
        <fullName evidence="11">tRNA-splicing endonuclease subunit SEN34</fullName>
        <ecNumber evidence="3">4.6.1.16</ecNumber>
    </recommendedName>
    <alternativeName>
        <fullName evidence="12 13">tRNA-intron endonuclease SEN34</fullName>
    </alternativeName>
    <alternativeName>
        <fullName evidence="10">tRNA-splicing endonuclease subunit Sen34</fullName>
    </alternativeName>
</protein>
<evidence type="ECO:0000256" key="14">
    <source>
        <dbReference type="SAM" id="MobiDB-lite"/>
    </source>
</evidence>
<keyword evidence="18" id="KW-1185">Reference proteome</keyword>
<reference evidence="17" key="1">
    <citation type="submission" date="2021-04" db="EMBL/GenBank/DDBJ databases">
        <authorList>
            <consortium name="Molecular Ecology Group"/>
        </authorList>
    </citation>
    <scope>NUCLEOTIDE SEQUENCE</scope>
</reference>
<comment type="subunit">
    <text evidence="9">tRNA splicing endonuclease is a heterotetramer composed of TSEN2, TSEN15, TSEN34/LENG5 and TSEN54. tRNA splicing endonuclease complex also contains proteins of the pre-mRNA 3'-end processing machinery such as CLP1, CPSF1, CPSF4 and CSTF2.</text>
</comment>
<gene>
    <name evidence="17" type="ORF">CUNI_LOCUS10402</name>
</gene>
<evidence type="ECO:0000256" key="11">
    <source>
        <dbReference type="ARBA" id="ARBA00070870"/>
    </source>
</evidence>
<dbReference type="CDD" id="cd22363">
    <property type="entry name" value="tRNA-intron_lyase_C"/>
    <property type="match status" value="1"/>
</dbReference>
<comment type="caution">
    <text evidence="17">The sequence shown here is derived from an EMBL/GenBank/DDBJ whole genome shotgun (WGS) entry which is preliminary data.</text>
</comment>
<dbReference type="InterPro" id="IPR059049">
    <property type="entry name" value="TSEN34_N"/>
</dbReference>
<evidence type="ECO:0000256" key="1">
    <source>
        <dbReference type="ARBA" id="ARBA00004604"/>
    </source>
</evidence>
<dbReference type="OrthoDB" id="48041at2759"/>
<name>A0A8S3Z5W9_9EUPU</name>
<dbReference type="SUPFAM" id="SSF53032">
    <property type="entry name" value="tRNA-intron endonuclease catalytic domain-like"/>
    <property type="match status" value="1"/>
</dbReference>